<dbReference type="EMBL" id="NRRL01000205">
    <property type="protein sequence ID" value="MBK1671511.1"/>
    <property type="molecule type" value="Genomic_DNA"/>
</dbReference>
<evidence type="ECO:0000313" key="4">
    <source>
        <dbReference type="Proteomes" id="UP001296873"/>
    </source>
</evidence>
<feature type="region of interest" description="Disordered" evidence="1">
    <location>
        <begin position="90"/>
        <end position="111"/>
    </location>
</feature>
<evidence type="ECO:0000256" key="2">
    <source>
        <dbReference type="SAM" id="Phobius"/>
    </source>
</evidence>
<dbReference type="RefSeq" id="WP_200344460.1">
    <property type="nucleotide sequence ID" value="NZ_NRRL01000205.1"/>
</dbReference>
<evidence type="ECO:0008006" key="5">
    <source>
        <dbReference type="Google" id="ProtNLM"/>
    </source>
</evidence>
<keyword evidence="2" id="KW-1133">Transmembrane helix</keyword>
<name>A0ABS1DND5_9PROT</name>
<evidence type="ECO:0000256" key="1">
    <source>
        <dbReference type="SAM" id="MobiDB-lite"/>
    </source>
</evidence>
<feature type="transmembrane region" description="Helical" evidence="2">
    <location>
        <begin position="45"/>
        <end position="63"/>
    </location>
</feature>
<feature type="compositionally biased region" description="Basic and acidic residues" evidence="1">
    <location>
        <begin position="97"/>
        <end position="111"/>
    </location>
</feature>
<dbReference type="Proteomes" id="UP001296873">
    <property type="component" value="Unassembled WGS sequence"/>
</dbReference>
<reference evidence="3 4" key="1">
    <citation type="journal article" date="2020" name="Microorganisms">
        <title>Osmotic Adaptation and Compatible Solute Biosynthesis of Phototrophic Bacteria as Revealed from Genome Analyses.</title>
        <authorList>
            <person name="Imhoff J.F."/>
            <person name="Rahn T."/>
            <person name="Kunzel S."/>
            <person name="Keller A."/>
            <person name="Neulinger S.C."/>
        </authorList>
    </citation>
    <scope>NUCLEOTIDE SEQUENCE [LARGE SCALE GENOMIC DNA]</scope>
    <source>
        <strain evidence="3 4">DSM 9895</strain>
    </source>
</reference>
<protein>
    <recommendedName>
        <fullName evidence="5">YiaAB two helix domain-containing protein</fullName>
    </recommendedName>
</protein>
<keyword evidence="2" id="KW-0812">Transmembrane</keyword>
<evidence type="ECO:0000313" key="3">
    <source>
        <dbReference type="EMBL" id="MBK1671511.1"/>
    </source>
</evidence>
<comment type="caution">
    <text evidence="3">The sequence shown here is derived from an EMBL/GenBank/DDBJ whole genome shotgun (WGS) entry which is preliminary data.</text>
</comment>
<organism evidence="3 4">
    <name type="scientific">Rhodovibrio sodomensis</name>
    <dbReference type="NCBI Taxonomy" id="1088"/>
    <lineage>
        <taxon>Bacteria</taxon>
        <taxon>Pseudomonadati</taxon>
        <taxon>Pseudomonadota</taxon>
        <taxon>Alphaproteobacteria</taxon>
        <taxon>Rhodospirillales</taxon>
        <taxon>Rhodovibrionaceae</taxon>
        <taxon>Rhodovibrio</taxon>
    </lineage>
</organism>
<feature type="transmembrane region" description="Helical" evidence="2">
    <location>
        <begin position="12"/>
        <end position="33"/>
    </location>
</feature>
<keyword evidence="2" id="KW-0472">Membrane</keyword>
<keyword evidence="4" id="KW-1185">Reference proteome</keyword>
<sequence>MRRDVWKKLIEDIGFSGVLIFGMLCPSVGIWLAMRGWTTPEPYGWAWAVGYILMATIFVLRILENRRTDRKVRDLEARIRSNEIYLDQRHGPGWRTWHQDQQEAHDGRQDR</sequence>
<accession>A0ABS1DND5</accession>
<gene>
    <name evidence="3" type="ORF">CKO28_26280</name>
</gene>
<proteinExistence type="predicted"/>